<dbReference type="SUPFAM" id="SSF81469">
    <property type="entry name" value="Bacterial aa3 type cytochrome c oxidase subunit IV"/>
    <property type="match status" value="1"/>
</dbReference>
<evidence type="ECO:0000313" key="3">
    <source>
        <dbReference type="EMBL" id="MEN3745725.1"/>
    </source>
</evidence>
<dbReference type="Pfam" id="PF07835">
    <property type="entry name" value="COX4_pro_2"/>
    <property type="match status" value="1"/>
</dbReference>
<dbReference type="Gene3D" id="1.20.5.160">
    <property type="entry name" value="Bacterial aa3 type cytochrome c oxidase subunit IV"/>
    <property type="match status" value="1"/>
</dbReference>
<keyword evidence="1" id="KW-0812">Transmembrane</keyword>
<keyword evidence="4" id="KW-1185">Reference proteome</keyword>
<proteinExistence type="predicted"/>
<keyword evidence="1" id="KW-0472">Membrane</keyword>
<dbReference type="InterPro" id="IPR036596">
    <property type="entry name" value="Cyt-C_aa3_sf"/>
</dbReference>
<accession>A0ABV0B3N2</accession>
<protein>
    <submittedName>
        <fullName evidence="3">Aa3-type cytochrome c oxidase subunit IV</fullName>
    </submittedName>
</protein>
<feature type="transmembrane region" description="Helical" evidence="1">
    <location>
        <begin position="20"/>
        <end position="44"/>
    </location>
</feature>
<sequence length="45" mass="4867">MADESNSTHEIKQHTQTWGGFVTMMTWGTAICVVVALCVVVLIAS</sequence>
<dbReference type="EMBL" id="JBDIZK010000001">
    <property type="protein sequence ID" value="MEN3745725.1"/>
    <property type="molecule type" value="Genomic_DNA"/>
</dbReference>
<comment type="caution">
    <text evidence="3">The sequence shown here is derived from an EMBL/GenBank/DDBJ whole genome shotgun (WGS) entry which is preliminary data.</text>
</comment>
<dbReference type="Proteomes" id="UP001427805">
    <property type="component" value="Unassembled WGS sequence"/>
</dbReference>
<dbReference type="RefSeq" id="WP_346244733.1">
    <property type="nucleotide sequence ID" value="NZ_JBDIZK010000001.1"/>
</dbReference>
<keyword evidence="1" id="KW-1133">Transmembrane helix</keyword>
<feature type="domain" description="Cytochrome c oxidase subunit IV bacterial aa3 type" evidence="2">
    <location>
        <begin position="11"/>
        <end position="37"/>
    </location>
</feature>
<gene>
    <name evidence="3" type="ORF">TPR58_01000</name>
</gene>
<name>A0ABV0B3N2_9SPHN</name>
<reference evidence="3 4" key="1">
    <citation type="submission" date="2024-05" db="EMBL/GenBank/DDBJ databases">
        <title>Sphingomonas sp. HF-S3 16S ribosomal RNA gene Genome sequencing and assembly.</title>
        <authorList>
            <person name="Lee H."/>
        </authorList>
    </citation>
    <scope>NUCLEOTIDE SEQUENCE [LARGE SCALE GENOMIC DNA]</scope>
    <source>
        <strain evidence="3 4">HF-S3</strain>
    </source>
</reference>
<evidence type="ECO:0000313" key="4">
    <source>
        <dbReference type="Proteomes" id="UP001427805"/>
    </source>
</evidence>
<evidence type="ECO:0000256" key="1">
    <source>
        <dbReference type="SAM" id="Phobius"/>
    </source>
</evidence>
<dbReference type="InterPro" id="IPR012422">
    <property type="entry name" value="Cyt_c_oxidase_su4_bac-aa3"/>
</dbReference>
<organism evidence="3 4">
    <name type="scientific">Sphingomonas rustica</name>
    <dbReference type="NCBI Taxonomy" id="3103142"/>
    <lineage>
        <taxon>Bacteria</taxon>
        <taxon>Pseudomonadati</taxon>
        <taxon>Pseudomonadota</taxon>
        <taxon>Alphaproteobacteria</taxon>
        <taxon>Sphingomonadales</taxon>
        <taxon>Sphingomonadaceae</taxon>
        <taxon>Sphingomonas</taxon>
    </lineage>
</organism>
<evidence type="ECO:0000259" key="2">
    <source>
        <dbReference type="Pfam" id="PF07835"/>
    </source>
</evidence>